<evidence type="ECO:0000313" key="1">
    <source>
        <dbReference type="EMBL" id="KAF9512970.1"/>
    </source>
</evidence>
<accession>A0A9P6AX42</accession>
<sequence length="192" mass="21149">MEFSLFFCVAINATVKSPVKTVPHRDFKNVAIGVCAIFVLGFFNDGETVWLVNFGAKIIIQLPTGIFLLYPSALITHFNVDKNGMSIYTVDKEKLTDKKLSEFLSNEHPLKFVCTQNGEIPNSLNSMPLCSIKPGRASLVFFNPASFFYPLTTGYTTLEGARAAGPSGELDFAEEAQSSFDKASHCTLPDKY</sequence>
<comment type="caution">
    <text evidence="1">The sequence shown here is derived from an EMBL/GenBank/DDBJ whole genome shotgun (WGS) entry which is preliminary data.</text>
</comment>
<name>A0A9P6AX42_9AGAM</name>
<reference evidence="1" key="1">
    <citation type="journal article" date="2020" name="Nat. Commun.">
        <title>Large-scale genome sequencing of mycorrhizal fungi provides insights into the early evolution of symbiotic traits.</title>
        <authorList>
            <person name="Miyauchi S."/>
            <person name="Kiss E."/>
            <person name="Kuo A."/>
            <person name="Drula E."/>
            <person name="Kohler A."/>
            <person name="Sanchez-Garcia M."/>
            <person name="Morin E."/>
            <person name="Andreopoulos B."/>
            <person name="Barry K.W."/>
            <person name="Bonito G."/>
            <person name="Buee M."/>
            <person name="Carver A."/>
            <person name="Chen C."/>
            <person name="Cichocki N."/>
            <person name="Clum A."/>
            <person name="Culley D."/>
            <person name="Crous P.W."/>
            <person name="Fauchery L."/>
            <person name="Girlanda M."/>
            <person name="Hayes R.D."/>
            <person name="Keri Z."/>
            <person name="LaButti K."/>
            <person name="Lipzen A."/>
            <person name="Lombard V."/>
            <person name="Magnuson J."/>
            <person name="Maillard F."/>
            <person name="Murat C."/>
            <person name="Nolan M."/>
            <person name="Ohm R.A."/>
            <person name="Pangilinan J."/>
            <person name="Pereira M.F."/>
            <person name="Perotto S."/>
            <person name="Peter M."/>
            <person name="Pfister S."/>
            <person name="Riley R."/>
            <person name="Sitrit Y."/>
            <person name="Stielow J.B."/>
            <person name="Szollosi G."/>
            <person name="Zifcakova L."/>
            <person name="Stursova M."/>
            <person name="Spatafora J.W."/>
            <person name="Tedersoo L."/>
            <person name="Vaario L.M."/>
            <person name="Yamada A."/>
            <person name="Yan M."/>
            <person name="Wang P."/>
            <person name="Xu J."/>
            <person name="Bruns T."/>
            <person name="Baldrian P."/>
            <person name="Vilgalys R."/>
            <person name="Dunand C."/>
            <person name="Henrissat B."/>
            <person name="Grigoriev I.V."/>
            <person name="Hibbett D."/>
            <person name="Nagy L.G."/>
            <person name="Martin F.M."/>
        </authorList>
    </citation>
    <scope>NUCLEOTIDE SEQUENCE</scope>
    <source>
        <strain evidence="1">UP504</strain>
    </source>
</reference>
<protein>
    <submittedName>
        <fullName evidence="1">Uncharacterized protein</fullName>
    </submittedName>
</protein>
<evidence type="ECO:0000313" key="2">
    <source>
        <dbReference type="Proteomes" id="UP000886523"/>
    </source>
</evidence>
<dbReference type="EMBL" id="MU128979">
    <property type="protein sequence ID" value="KAF9512970.1"/>
    <property type="molecule type" value="Genomic_DNA"/>
</dbReference>
<dbReference type="AlphaFoldDB" id="A0A9P6AX42"/>
<gene>
    <name evidence="1" type="ORF">BS47DRAFT_1362758</name>
</gene>
<keyword evidence="2" id="KW-1185">Reference proteome</keyword>
<dbReference type="OrthoDB" id="2686444at2759"/>
<dbReference type="Proteomes" id="UP000886523">
    <property type="component" value="Unassembled WGS sequence"/>
</dbReference>
<organism evidence="1 2">
    <name type="scientific">Hydnum rufescens UP504</name>
    <dbReference type="NCBI Taxonomy" id="1448309"/>
    <lineage>
        <taxon>Eukaryota</taxon>
        <taxon>Fungi</taxon>
        <taxon>Dikarya</taxon>
        <taxon>Basidiomycota</taxon>
        <taxon>Agaricomycotina</taxon>
        <taxon>Agaricomycetes</taxon>
        <taxon>Cantharellales</taxon>
        <taxon>Hydnaceae</taxon>
        <taxon>Hydnum</taxon>
    </lineage>
</organism>
<proteinExistence type="predicted"/>